<reference evidence="2 3" key="1">
    <citation type="submission" date="2019-11" db="EMBL/GenBank/DDBJ databases">
        <title>Phenotypic characterization of an OXA-22 and OXA-60 co-producing Ralstonia pickettii clinical strain.</title>
        <authorList>
            <person name="He F."/>
        </authorList>
    </citation>
    <scope>NUCLEOTIDE SEQUENCE [LARGE SCALE GENOMIC DNA]</scope>
    <source>
        <strain evidence="2 3">PSLESD1</strain>
    </source>
</reference>
<dbReference type="InterPro" id="IPR036388">
    <property type="entry name" value="WH-like_DNA-bd_sf"/>
</dbReference>
<dbReference type="AlphaFoldDB" id="A0A7X2LCU5"/>
<proteinExistence type="predicted"/>
<sequence>METEDQTRERLGRYYIHIWDGCAPIVSQAIKEFRERWKPYSASSRQYPIVRLVEERIDPAVAAYMATLPARYSGFVPGASARAGLSTIIRQVGLDEMVRLQRWLLRNFIKTENNWTARDQRFIATIESLIELIWDCACKRPTRSKIPGEHQLPLLPFGNAQRRQGFCRFCGALTELASFIEHGNWPRGDQEKLRLSHRYCAEHRPMLPDGTQNPAYRRAMRSADHFDQELLRLSKQSAKPEKLRAASGDRAVDRYIQGHVAQKSLQPVDKAELRNQARLMADKRLTDRKKAIVMMIASGQSKKQVADALGISRQAVYKALATISKDFHLDEAQ</sequence>
<organism evidence="2 3">
    <name type="scientific">Ralstonia pickettii</name>
    <name type="common">Burkholderia pickettii</name>
    <dbReference type="NCBI Taxonomy" id="329"/>
    <lineage>
        <taxon>Bacteria</taxon>
        <taxon>Pseudomonadati</taxon>
        <taxon>Pseudomonadota</taxon>
        <taxon>Betaproteobacteria</taxon>
        <taxon>Burkholderiales</taxon>
        <taxon>Burkholderiaceae</taxon>
        <taxon>Ralstonia</taxon>
    </lineage>
</organism>
<accession>A0A7X2LCU5</accession>
<name>A0A7X2LCU5_RALPI</name>
<dbReference type="EMBL" id="WJYN01000013">
    <property type="protein sequence ID" value="MRT01452.1"/>
    <property type="molecule type" value="Genomic_DNA"/>
</dbReference>
<protein>
    <submittedName>
        <fullName evidence="2">Helix-turn-helix domain-containing protein</fullName>
    </submittedName>
</protein>
<feature type="domain" description="Resolvase HTH" evidence="1">
    <location>
        <begin position="291"/>
        <end position="321"/>
    </location>
</feature>
<dbReference type="RefSeq" id="WP_089440421.1">
    <property type="nucleotide sequence ID" value="NZ_WJYN01000013.1"/>
</dbReference>
<comment type="caution">
    <text evidence="2">The sequence shown here is derived from an EMBL/GenBank/DDBJ whole genome shotgun (WGS) entry which is preliminary data.</text>
</comment>
<dbReference type="InterPro" id="IPR006120">
    <property type="entry name" value="Resolvase_HTH_dom"/>
</dbReference>
<dbReference type="Pfam" id="PF02796">
    <property type="entry name" value="HTH_7"/>
    <property type="match status" value="1"/>
</dbReference>
<gene>
    <name evidence="2" type="ORF">GJQ57_22655</name>
</gene>
<evidence type="ECO:0000313" key="2">
    <source>
        <dbReference type="EMBL" id="MRT01452.1"/>
    </source>
</evidence>
<evidence type="ECO:0000259" key="1">
    <source>
        <dbReference type="Pfam" id="PF02796"/>
    </source>
</evidence>
<dbReference type="GO" id="GO:0003677">
    <property type="term" value="F:DNA binding"/>
    <property type="evidence" value="ECO:0007669"/>
    <property type="project" value="InterPro"/>
</dbReference>
<dbReference type="Proteomes" id="UP000441032">
    <property type="component" value="Unassembled WGS sequence"/>
</dbReference>
<dbReference type="SUPFAM" id="SSF46894">
    <property type="entry name" value="C-terminal effector domain of the bipartite response regulators"/>
    <property type="match status" value="1"/>
</dbReference>
<dbReference type="InterPro" id="IPR016032">
    <property type="entry name" value="Sig_transdc_resp-reg_C-effctor"/>
</dbReference>
<evidence type="ECO:0000313" key="3">
    <source>
        <dbReference type="Proteomes" id="UP000441032"/>
    </source>
</evidence>
<dbReference type="Gene3D" id="1.10.10.10">
    <property type="entry name" value="Winged helix-like DNA-binding domain superfamily/Winged helix DNA-binding domain"/>
    <property type="match status" value="1"/>
</dbReference>
<dbReference type="GO" id="GO:0006355">
    <property type="term" value="P:regulation of DNA-templated transcription"/>
    <property type="evidence" value="ECO:0007669"/>
    <property type="project" value="InterPro"/>
</dbReference>